<feature type="region of interest" description="Disordered" evidence="1">
    <location>
        <begin position="79"/>
        <end position="120"/>
    </location>
</feature>
<feature type="region of interest" description="Disordered" evidence="1">
    <location>
        <begin position="1"/>
        <end position="45"/>
    </location>
</feature>
<name>A0A072VHQ5_MEDTR</name>
<evidence type="ECO:0000313" key="3">
    <source>
        <dbReference type="EnsemblPlants" id="KEH41559"/>
    </source>
</evidence>
<accession>A0A072VHQ5</accession>
<protein>
    <submittedName>
        <fullName evidence="2 3">Uncharacterized protein</fullName>
    </submittedName>
</protein>
<sequence>MTTTTKSTTTTTTRSTTTTTTQSITTTTTHSTTTTTTQSTTMTTTMQPTTTATTICICQTKSIGKLTKLSTTFMFTPKANSKQKRVKKTQEHEIGQSATEHFARRTNGEKEASGYWNDLPGEISLCHGE</sequence>
<feature type="compositionally biased region" description="Basic and acidic residues" evidence="1">
    <location>
        <begin position="101"/>
        <end position="112"/>
    </location>
</feature>
<reference evidence="2 4" key="2">
    <citation type="journal article" date="2014" name="BMC Genomics">
        <title>An improved genome release (version Mt4.0) for the model legume Medicago truncatula.</title>
        <authorList>
            <person name="Tang H."/>
            <person name="Krishnakumar V."/>
            <person name="Bidwell S."/>
            <person name="Rosen B."/>
            <person name="Chan A."/>
            <person name="Zhou S."/>
            <person name="Gentzbittel L."/>
            <person name="Childs K.L."/>
            <person name="Yandell M."/>
            <person name="Gundlach H."/>
            <person name="Mayer K.F."/>
            <person name="Schwartz D.C."/>
            <person name="Town C.D."/>
        </authorList>
    </citation>
    <scope>GENOME REANNOTATION</scope>
    <source>
        <strain evidence="2">A17</strain>
        <strain evidence="3 4">cv. Jemalong A17</strain>
    </source>
</reference>
<evidence type="ECO:0000313" key="2">
    <source>
        <dbReference type="EMBL" id="KEH41559.1"/>
    </source>
</evidence>
<reference evidence="3" key="3">
    <citation type="submission" date="2015-04" db="UniProtKB">
        <authorList>
            <consortium name="EnsemblPlants"/>
        </authorList>
    </citation>
    <scope>IDENTIFICATION</scope>
    <source>
        <strain evidence="3">cv. Jemalong A17</strain>
    </source>
</reference>
<organism evidence="2 4">
    <name type="scientific">Medicago truncatula</name>
    <name type="common">Barrel medic</name>
    <name type="synonym">Medicago tribuloides</name>
    <dbReference type="NCBI Taxonomy" id="3880"/>
    <lineage>
        <taxon>Eukaryota</taxon>
        <taxon>Viridiplantae</taxon>
        <taxon>Streptophyta</taxon>
        <taxon>Embryophyta</taxon>
        <taxon>Tracheophyta</taxon>
        <taxon>Spermatophyta</taxon>
        <taxon>Magnoliopsida</taxon>
        <taxon>eudicotyledons</taxon>
        <taxon>Gunneridae</taxon>
        <taxon>Pentapetalae</taxon>
        <taxon>rosids</taxon>
        <taxon>fabids</taxon>
        <taxon>Fabales</taxon>
        <taxon>Fabaceae</taxon>
        <taxon>Papilionoideae</taxon>
        <taxon>50 kb inversion clade</taxon>
        <taxon>NPAAA clade</taxon>
        <taxon>Hologalegina</taxon>
        <taxon>IRL clade</taxon>
        <taxon>Trifolieae</taxon>
        <taxon>Medicago</taxon>
    </lineage>
</organism>
<keyword evidence="4" id="KW-1185">Reference proteome</keyword>
<gene>
    <name evidence="2" type="ordered locus">MTR_1g052305</name>
</gene>
<reference evidence="2 4" key="1">
    <citation type="journal article" date="2011" name="Nature">
        <title>The Medicago genome provides insight into the evolution of rhizobial symbioses.</title>
        <authorList>
            <person name="Young N.D."/>
            <person name="Debelle F."/>
            <person name="Oldroyd G.E."/>
            <person name="Geurts R."/>
            <person name="Cannon S.B."/>
            <person name="Udvardi M.K."/>
            <person name="Benedito V.A."/>
            <person name="Mayer K.F."/>
            <person name="Gouzy J."/>
            <person name="Schoof H."/>
            <person name="Van de Peer Y."/>
            <person name="Proost S."/>
            <person name="Cook D.R."/>
            <person name="Meyers B.C."/>
            <person name="Spannagl M."/>
            <person name="Cheung F."/>
            <person name="De Mita S."/>
            <person name="Krishnakumar V."/>
            <person name="Gundlach H."/>
            <person name="Zhou S."/>
            <person name="Mudge J."/>
            <person name="Bharti A.K."/>
            <person name="Murray J.D."/>
            <person name="Naoumkina M.A."/>
            <person name="Rosen B."/>
            <person name="Silverstein K.A."/>
            <person name="Tang H."/>
            <person name="Rombauts S."/>
            <person name="Zhao P.X."/>
            <person name="Zhou P."/>
            <person name="Barbe V."/>
            <person name="Bardou P."/>
            <person name="Bechner M."/>
            <person name="Bellec A."/>
            <person name="Berger A."/>
            <person name="Berges H."/>
            <person name="Bidwell S."/>
            <person name="Bisseling T."/>
            <person name="Choisne N."/>
            <person name="Couloux A."/>
            <person name="Denny R."/>
            <person name="Deshpande S."/>
            <person name="Dai X."/>
            <person name="Doyle J.J."/>
            <person name="Dudez A.M."/>
            <person name="Farmer A.D."/>
            <person name="Fouteau S."/>
            <person name="Franken C."/>
            <person name="Gibelin C."/>
            <person name="Gish J."/>
            <person name="Goldstein S."/>
            <person name="Gonzalez A.J."/>
            <person name="Green P.J."/>
            <person name="Hallab A."/>
            <person name="Hartog M."/>
            <person name="Hua A."/>
            <person name="Humphray S.J."/>
            <person name="Jeong D.H."/>
            <person name="Jing Y."/>
            <person name="Jocker A."/>
            <person name="Kenton S.M."/>
            <person name="Kim D.J."/>
            <person name="Klee K."/>
            <person name="Lai H."/>
            <person name="Lang C."/>
            <person name="Lin S."/>
            <person name="Macmil S.L."/>
            <person name="Magdelenat G."/>
            <person name="Matthews L."/>
            <person name="McCorrison J."/>
            <person name="Monaghan E.L."/>
            <person name="Mun J.H."/>
            <person name="Najar F.Z."/>
            <person name="Nicholson C."/>
            <person name="Noirot C."/>
            <person name="O'Bleness M."/>
            <person name="Paule C.R."/>
            <person name="Poulain J."/>
            <person name="Prion F."/>
            <person name="Qin B."/>
            <person name="Qu C."/>
            <person name="Retzel E.F."/>
            <person name="Riddle C."/>
            <person name="Sallet E."/>
            <person name="Samain S."/>
            <person name="Samson N."/>
            <person name="Sanders I."/>
            <person name="Saurat O."/>
            <person name="Scarpelli C."/>
            <person name="Schiex T."/>
            <person name="Segurens B."/>
            <person name="Severin A.J."/>
            <person name="Sherrier D.J."/>
            <person name="Shi R."/>
            <person name="Sims S."/>
            <person name="Singer S.R."/>
            <person name="Sinharoy S."/>
            <person name="Sterck L."/>
            <person name="Viollet A."/>
            <person name="Wang B.B."/>
            <person name="Wang K."/>
            <person name="Wang M."/>
            <person name="Wang X."/>
            <person name="Warfsmann J."/>
            <person name="Weissenbach J."/>
            <person name="White D.D."/>
            <person name="White J.D."/>
            <person name="Wiley G.B."/>
            <person name="Wincker P."/>
            <person name="Xing Y."/>
            <person name="Yang L."/>
            <person name="Yao Z."/>
            <person name="Ying F."/>
            <person name="Zhai J."/>
            <person name="Zhou L."/>
            <person name="Zuber A."/>
            <person name="Denarie J."/>
            <person name="Dixon R.A."/>
            <person name="May G.D."/>
            <person name="Schwartz D.C."/>
            <person name="Rogers J."/>
            <person name="Quetier F."/>
            <person name="Town C.D."/>
            <person name="Roe B.A."/>
        </authorList>
    </citation>
    <scope>NUCLEOTIDE SEQUENCE [LARGE SCALE GENOMIC DNA]</scope>
    <source>
        <strain evidence="2">A17</strain>
        <strain evidence="3 4">cv. Jemalong A17</strain>
    </source>
</reference>
<dbReference type="HOGENOM" id="CLU_1951964_0_0_1"/>
<dbReference type="AlphaFoldDB" id="A0A072VHQ5"/>
<evidence type="ECO:0000256" key="1">
    <source>
        <dbReference type="SAM" id="MobiDB-lite"/>
    </source>
</evidence>
<dbReference type="EMBL" id="CM001217">
    <property type="protein sequence ID" value="KEH41559.1"/>
    <property type="molecule type" value="Genomic_DNA"/>
</dbReference>
<dbReference type="Proteomes" id="UP000002051">
    <property type="component" value="Unassembled WGS sequence"/>
</dbReference>
<proteinExistence type="predicted"/>
<dbReference type="EnsemblPlants" id="KEH41559">
    <property type="protein sequence ID" value="KEH41559"/>
    <property type="gene ID" value="MTR_1g052305"/>
</dbReference>
<evidence type="ECO:0000313" key="4">
    <source>
        <dbReference type="Proteomes" id="UP000002051"/>
    </source>
</evidence>